<dbReference type="GO" id="GO:0005829">
    <property type="term" value="C:cytosol"/>
    <property type="evidence" value="ECO:0007669"/>
    <property type="project" value="TreeGrafter"/>
</dbReference>
<dbReference type="SUPFAM" id="SSF46785">
    <property type="entry name" value="Winged helix' DNA-binding domain"/>
    <property type="match status" value="1"/>
</dbReference>
<dbReference type="Gene3D" id="1.10.10.10">
    <property type="entry name" value="Winged helix-like DNA-binding domain superfamily/Winged helix DNA-binding domain"/>
    <property type="match status" value="1"/>
</dbReference>
<dbReference type="Pfam" id="PF02082">
    <property type="entry name" value="Rrf2"/>
    <property type="match status" value="1"/>
</dbReference>
<sequence>MDMLSKTAEYAIRALVYIQLQNWKDKRPGFKEIAKNIESPEHFTAKILQVLTRFDLLKSLKGRNGGFFFDKENEDLPLYKIIHAIDGEKSFTQCSFGFKSCDHENKCPLHDDFSDLRKNYTVLVKERSIQSLAKRILTGEAVLTQTIK</sequence>
<dbReference type="InterPro" id="IPR036390">
    <property type="entry name" value="WH_DNA-bd_sf"/>
</dbReference>
<reference evidence="1 2" key="1">
    <citation type="journal article" date="2017" name="Front. Microbiol.">
        <title>Labilibaculum manganireducens gen. nov., sp. nov. and Labilibaculum filiforme sp. nov., Novel Bacteroidetes Isolated from Subsurface Sediments of the Baltic Sea.</title>
        <authorList>
            <person name="Vandieken V."/>
            <person name="Marshall I.P."/>
            <person name="Niemann H."/>
            <person name="Engelen B."/>
            <person name="Cypionka H."/>
        </authorList>
    </citation>
    <scope>NUCLEOTIDE SEQUENCE [LARGE SCALE GENOMIC DNA]</scope>
    <source>
        <strain evidence="1 2">59.16B</strain>
    </source>
</reference>
<comment type="caution">
    <text evidence="1">The sequence shown here is derived from an EMBL/GenBank/DDBJ whole genome shotgun (WGS) entry which is preliminary data.</text>
</comment>
<accession>A0A2N3HWK6</accession>
<organism evidence="1 2">
    <name type="scientific">Labilibaculum filiforme</name>
    <dbReference type="NCBI Taxonomy" id="1940526"/>
    <lineage>
        <taxon>Bacteria</taxon>
        <taxon>Pseudomonadati</taxon>
        <taxon>Bacteroidota</taxon>
        <taxon>Bacteroidia</taxon>
        <taxon>Marinilabiliales</taxon>
        <taxon>Marinifilaceae</taxon>
        <taxon>Labilibaculum</taxon>
    </lineage>
</organism>
<dbReference type="GO" id="GO:0003700">
    <property type="term" value="F:DNA-binding transcription factor activity"/>
    <property type="evidence" value="ECO:0007669"/>
    <property type="project" value="TreeGrafter"/>
</dbReference>
<dbReference type="AlphaFoldDB" id="A0A2N3HWK6"/>
<name>A0A2N3HWK6_9BACT</name>
<dbReference type="EMBL" id="MVDD01000008">
    <property type="protein sequence ID" value="PKQ62432.1"/>
    <property type="molecule type" value="Genomic_DNA"/>
</dbReference>
<keyword evidence="2" id="KW-1185">Reference proteome</keyword>
<evidence type="ECO:0000313" key="2">
    <source>
        <dbReference type="Proteomes" id="UP000233535"/>
    </source>
</evidence>
<dbReference type="PANTHER" id="PTHR33221:SF15">
    <property type="entry name" value="HTH-TYPE TRANSCRIPTIONAL REGULATOR YWGB-RELATED"/>
    <property type="match status" value="1"/>
</dbReference>
<dbReference type="Proteomes" id="UP000233535">
    <property type="component" value="Unassembled WGS sequence"/>
</dbReference>
<proteinExistence type="predicted"/>
<dbReference type="InterPro" id="IPR000944">
    <property type="entry name" value="Tscrpt_reg_Rrf2"/>
</dbReference>
<evidence type="ECO:0000313" key="1">
    <source>
        <dbReference type="EMBL" id="PKQ62432.1"/>
    </source>
</evidence>
<dbReference type="PROSITE" id="PS51197">
    <property type="entry name" value="HTH_RRF2_2"/>
    <property type="match status" value="1"/>
</dbReference>
<protein>
    <submittedName>
        <fullName evidence="1">Rrf2 family transcriptional regulator</fullName>
    </submittedName>
</protein>
<dbReference type="PANTHER" id="PTHR33221">
    <property type="entry name" value="WINGED HELIX-TURN-HELIX TRANSCRIPTIONAL REGULATOR, RRF2 FAMILY"/>
    <property type="match status" value="1"/>
</dbReference>
<gene>
    <name evidence="1" type="ORF">BZG02_11925</name>
</gene>
<dbReference type="NCBIfam" id="TIGR00738">
    <property type="entry name" value="rrf2_super"/>
    <property type="match status" value="1"/>
</dbReference>
<dbReference type="InterPro" id="IPR036388">
    <property type="entry name" value="WH-like_DNA-bd_sf"/>
</dbReference>